<evidence type="ECO:0000256" key="4">
    <source>
        <dbReference type="ARBA" id="ARBA00023136"/>
    </source>
</evidence>
<comment type="similarity">
    <text evidence="5">Belongs to the YciB family.</text>
</comment>
<feature type="transmembrane region" description="Helical" evidence="5">
    <location>
        <begin position="151"/>
        <end position="169"/>
    </location>
</feature>
<protein>
    <recommendedName>
        <fullName evidence="5">Inner membrane-spanning protein YciB</fullName>
    </recommendedName>
</protein>
<dbReference type="RefSeq" id="WP_184711495.1">
    <property type="nucleotide sequence ID" value="NZ_JACHKZ010000039.1"/>
</dbReference>
<dbReference type="PANTHER" id="PTHR36917">
    <property type="entry name" value="INTRACELLULAR SEPTATION PROTEIN A-RELATED"/>
    <property type="match status" value="1"/>
</dbReference>
<organism evidence="6 7">
    <name type="scientific">Comamonas odontotermitis</name>
    <dbReference type="NCBI Taxonomy" id="379895"/>
    <lineage>
        <taxon>Bacteria</taxon>
        <taxon>Pseudomonadati</taxon>
        <taxon>Pseudomonadota</taxon>
        <taxon>Betaproteobacteria</taxon>
        <taxon>Burkholderiales</taxon>
        <taxon>Comamonadaceae</taxon>
        <taxon>Comamonas</taxon>
    </lineage>
</organism>
<keyword evidence="2 5" id="KW-0812">Transmembrane</keyword>
<comment type="function">
    <text evidence="5">Plays a role in cell envelope biogenesis, maintenance of cell envelope integrity and membrane homeostasis.</text>
</comment>
<feature type="transmembrane region" description="Helical" evidence="5">
    <location>
        <begin position="52"/>
        <end position="68"/>
    </location>
</feature>
<gene>
    <name evidence="5" type="primary">yciB</name>
    <name evidence="6" type="ORF">HNP33_003929</name>
</gene>
<sequence>MKFLIDFFPILLFFVAFKVWGVFVATGVAIVATIAQIAYLRMKTGKVEPMQWISLGVIVIFGGATLISHNDTFIKWKPTVLYWVMAAVLLGAYWIMGKNLIQKLMSAQVQLPQPVWNKLNYSWAIFFLVMGVINIWVAYQFDLDTWVTFKMFGGLGLMLAFVVAQALYLSRHIQETPPASKAPDSLPK</sequence>
<keyword evidence="7" id="KW-1185">Reference proteome</keyword>
<proteinExistence type="inferred from homology"/>
<dbReference type="Pfam" id="PF04279">
    <property type="entry name" value="IspA"/>
    <property type="match status" value="1"/>
</dbReference>
<evidence type="ECO:0000256" key="3">
    <source>
        <dbReference type="ARBA" id="ARBA00022989"/>
    </source>
</evidence>
<name>A0ABR6RKX3_9BURK</name>
<feature type="transmembrane region" description="Helical" evidence="5">
    <location>
        <begin position="12"/>
        <end position="40"/>
    </location>
</feature>
<keyword evidence="3 5" id="KW-1133">Transmembrane helix</keyword>
<evidence type="ECO:0000313" key="7">
    <source>
        <dbReference type="Proteomes" id="UP000562492"/>
    </source>
</evidence>
<accession>A0ABR6RKX3</accession>
<feature type="transmembrane region" description="Helical" evidence="5">
    <location>
        <begin position="121"/>
        <end position="139"/>
    </location>
</feature>
<evidence type="ECO:0000313" key="6">
    <source>
        <dbReference type="EMBL" id="MBB6579813.1"/>
    </source>
</evidence>
<dbReference type="NCBIfam" id="NF001325">
    <property type="entry name" value="PRK00259.1-3"/>
    <property type="match status" value="1"/>
</dbReference>
<evidence type="ECO:0000256" key="2">
    <source>
        <dbReference type="ARBA" id="ARBA00022692"/>
    </source>
</evidence>
<keyword evidence="5" id="KW-0997">Cell inner membrane</keyword>
<evidence type="ECO:0000256" key="5">
    <source>
        <dbReference type="HAMAP-Rule" id="MF_00189"/>
    </source>
</evidence>
<dbReference type="EMBL" id="JACHKZ010000039">
    <property type="protein sequence ID" value="MBB6579813.1"/>
    <property type="molecule type" value="Genomic_DNA"/>
</dbReference>
<dbReference type="NCBIfam" id="TIGR00997">
    <property type="entry name" value="ispZ"/>
    <property type="match status" value="1"/>
</dbReference>
<comment type="caution">
    <text evidence="6">The sequence shown here is derived from an EMBL/GenBank/DDBJ whole genome shotgun (WGS) entry which is preliminary data.</text>
</comment>
<comment type="subcellular location">
    <subcellularLocation>
        <location evidence="5">Cell inner membrane</location>
        <topology evidence="5">Multi-pass membrane protein</topology>
    </subcellularLocation>
</comment>
<dbReference type="Proteomes" id="UP000562492">
    <property type="component" value="Unassembled WGS sequence"/>
</dbReference>
<dbReference type="PANTHER" id="PTHR36917:SF1">
    <property type="entry name" value="INNER MEMBRANE-SPANNING PROTEIN YCIB"/>
    <property type="match status" value="1"/>
</dbReference>
<keyword evidence="1 5" id="KW-1003">Cell membrane</keyword>
<reference evidence="6 7" key="1">
    <citation type="submission" date="2020-08" db="EMBL/GenBank/DDBJ databases">
        <title>Functional genomics of gut bacteria from endangered species of beetles.</title>
        <authorList>
            <person name="Carlos-Shanley C."/>
        </authorList>
    </citation>
    <scope>NUCLEOTIDE SEQUENCE [LARGE SCALE GENOMIC DNA]</scope>
    <source>
        <strain evidence="6 7">S00124</strain>
    </source>
</reference>
<dbReference type="InterPro" id="IPR006008">
    <property type="entry name" value="YciB"/>
</dbReference>
<evidence type="ECO:0000256" key="1">
    <source>
        <dbReference type="ARBA" id="ARBA00022475"/>
    </source>
</evidence>
<dbReference type="HAMAP" id="MF_00189">
    <property type="entry name" value="YciB"/>
    <property type="match status" value="1"/>
</dbReference>
<feature type="transmembrane region" description="Helical" evidence="5">
    <location>
        <begin position="80"/>
        <end position="101"/>
    </location>
</feature>
<keyword evidence="4 5" id="KW-0472">Membrane</keyword>